<evidence type="ECO:0008006" key="4">
    <source>
        <dbReference type="Google" id="ProtNLM"/>
    </source>
</evidence>
<accession>A0A0M8PHY2</accession>
<reference evidence="3" key="2">
    <citation type="submission" date="2015-01" db="EMBL/GenBank/DDBJ databases">
        <title>Draft genome sequence of potential hydrocarbon metabolising strain of Rhodococcus rhodochrous.</title>
        <authorList>
            <person name="Aggarwal R.K."/>
            <person name="Dawar C."/>
        </authorList>
    </citation>
    <scope>NUCLEOTIDE SEQUENCE [LARGE SCALE GENOMIC DNA]</scope>
    <source>
        <strain evidence="3">KG-21</strain>
    </source>
</reference>
<evidence type="ECO:0000313" key="3">
    <source>
        <dbReference type="Proteomes" id="UP000037712"/>
    </source>
</evidence>
<gene>
    <name evidence="2" type="ORF">Z051_08070</name>
</gene>
<evidence type="ECO:0000313" key="2">
    <source>
        <dbReference type="EMBL" id="KOS56686.1"/>
    </source>
</evidence>
<dbReference type="Proteomes" id="UP000037712">
    <property type="component" value="Unassembled WGS sequence"/>
</dbReference>
<name>A0A0M8PHY2_RHORH</name>
<dbReference type="PATRIC" id="fig|1441923.3.peg.1772"/>
<organism evidence="2 3">
    <name type="scientific">Rhodococcus rhodochrous KG-21</name>
    <dbReference type="NCBI Taxonomy" id="1441923"/>
    <lineage>
        <taxon>Bacteria</taxon>
        <taxon>Bacillati</taxon>
        <taxon>Actinomycetota</taxon>
        <taxon>Actinomycetes</taxon>
        <taxon>Mycobacteriales</taxon>
        <taxon>Nocardiaceae</taxon>
        <taxon>Rhodococcus</taxon>
    </lineage>
</organism>
<feature type="compositionally biased region" description="Low complexity" evidence="1">
    <location>
        <begin position="100"/>
        <end position="116"/>
    </location>
</feature>
<dbReference type="AlphaFoldDB" id="A0A0M8PHY2"/>
<sequence>MEWFVSCWHAALGKNTLRTGDAVDRAAAMDAVLGEGRHAVRATEGAAVEDMAYVKIGDELGNVSGFIDLNLGSDELRARIEKACARMHERTAALEGATQTSSPPVVAPPVLSSTPAGSVTEPWDRIEQWLGAHLPEVTIIGASVGSIERAVEATEVTGPQELVDLFGHIGGFPRDAWVQLFPVHELFDLDRMVDERRLELEVWGELDEDAGAEPLAGSAAGEAVETFVSEFVPFAGRDGNLLFVDTRPGSRYGCVTEFDKVGAEDVGPRWVSISALLAELADSLEHGTVFDGCWAPTVADGRLEWHYQQ</sequence>
<feature type="region of interest" description="Disordered" evidence="1">
    <location>
        <begin position="94"/>
        <end position="118"/>
    </location>
</feature>
<dbReference type="EMBL" id="AZYO01000014">
    <property type="protein sequence ID" value="KOS56686.1"/>
    <property type="molecule type" value="Genomic_DNA"/>
</dbReference>
<protein>
    <recommendedName>
        <fullName evidence="4">Knr4/Smi1-like domain-containing protein</fullName>
    </recommendedName>
</protein>
<comment type="caution">
    <text evidence="2">The sequence shown here is derived from an EMBL/GenBank/DDBJ whole genome shotgun (WGS) entry which is preliminary data.</text>
</comment>
<proteinExistence type="predicted"/>
<reference evidence="2 3" key="1">
    <citation type="journal article" date="2015" name="Genome Announc.">
        <title>Draft Genome Sequence of Rhodococcus rhodochrous Strain KG-21, a Soil Isolate from Oil Fields of Krishna-Godavari Basin, India.</title>
        <authorList>
            <person name="Dawar C."/>
            <person name="Aggarwal R.K."/>
        </authorList>
    </citation>
    <scope>NUCLEOTIDE SEQUENCE [LARGE SCALE GENOMIC DNA]</scope>
    <source>
        <strain evidence="2 3">KG-21</strain>
    </source>
</reference>
<evidence type="ECO:0000256" key="1">
    <source>
        <dbReference type="SAM" id="MobiDB-lite"/>
    </source>
</evidence>